<feature type="transmembrane region" description="Helical" evidence="5">
    <location>
        <begin position="44"/>
        <end position="66"/>
    </location>
</feature>
<comment type="subcellular location">
    <subcellularLocation>
        <location evidence="1">Membrane</location>
        <topology evidence="1">Multi-pass membrane protein</topology>
    </subcellularLocation>
</comment>
<dbReference type="InterPro" id="IPR052556">
    <property type="entry name" value="PolySynth_Transporter"/>
</dbReference>
<feature type="transmembrane region" description="Helical" evidence="5">
    <location>
        <begin position="330"/>
        <end position="348"/>
    </location>
</feature>
<dbReference type="PANTHER" id="PTHR43424:SF1">
    <property type="entry name" value="LOCUS PUTATIVE PROTEIN 1-RELATED"/>
    <property type="match status" value="1"/>
</dbReference>
<proteinExistence type="predicted"/>
<evidence type="ECO:0000256" key="2">
    <source>
        <dbReference type="ARBA" id="ARBA00022692"/>
    </source>
</evidence>
<keyword evidence="3 5" id="KW-1133">Transmembrane helix</keyword>
<feature type="transmembrane region" description="Helical" evidence="5">
    <location>
        <begin position="384"/>
        <end position="407"/>
    </location>
</feature>
<dbReference type="Proteomes" id="UP000235034">
    <property type="component" value="Unassembled WGS sequence"/>
</dbReference>
<dbReference type="OrthoDB" id="103403at2"/>
<evidence type="ECO:0000256" key="4">
    <source>
        <dbReference type="ARBA" id="ARBA00023136"/>
    </source>
</evidence>
<feature type="transmembrane region" description="Helical" evidence="5">
    <location>
        <begin position="292"/>
        <end position="310"/>
    </location>
</feature>
<feature type="transmembrane region" description="Helical" evidence="5">
    <location>
        <begin position="12"/>
        <end position="32"/>
    </location>
</feature>
<dbReference type="GO" id="GO:0016020">
    <property type="term" value="C:membrane"/>
    <property type="evidence" value="ECO:0007669"/>
    <property type="project" value="UniProtKB-SubCell"/>
</dbReference>
<dbReference type="RefSeq" id="WP_101622512.1">
    <property type="nucleotide sequence ID" value="NZ_NMWT01000020.1"/>
</dbReference>
<dbReference type="AlphaFoldDB" id="A0A2N5J0G8"/>
<dbReference type="InterPro" id="IPR002797">
    <property type="entry name" value="Polysacc_synth"/>
</dbReference>
<feature type="transmembrane region" description="Helical" evidence="5">
    <location>
        <begin position="116"/>
        <end position="136"/>
    </location>
</feature>
<protein>
    <submittedName>
        <fullName evidence="6">Transporter</fullName>
    </submittedName>
</protein>
<comment type="caution">
    <text evidence="6">The sequence shown here is derived from an EMBL/GenBank/DDBJ whole genome shotgun (WGS) entry which is preliminary data.</text>
</comment>
<evidence type="ECO:0000256" key="1">
    <source>
        <dbReference type="ARBA" id="ARBA00004141"/>
    </source>
</evidence>
<feature type="transmembrane region" description="Helical" evidence="5">
    <location>
        <begin position="419"/>
        <end position="437"/>
    </location>
</feature>
<dbReference type="Pfam" id="PF01943">
    <property type="entry name" value="Polysacc_synt"/>
    <property type="match status" value="1"/>
</dbReference>
<feature type="transmembrane region" description="Helical" evidence="5">
    <location>
        <begin position="360"/>
        <end position="378"/>
    </location>
</feature>
<evidence type="ECO:0000313" key="6">
    <source>
        <dbReference type="EMBL" id="PLS27705.1"/>
    </source>
</evidence>
<evidence type="ECO:0000313" key="7">
    <source>
        <dbReference type="Proteomes" id="UP000235034"/>
    </source>
</evidence>
<gene>
    <name evidence="6" type="ORF">Uis4E_1391</name>
</gene>
<reference evidence="6 7" key="1">
    <citation type="submission" date="2017-07" db="EMBL/GenBank/DDBJ databases">
        <title>Bifidobacterium novel species.</title>
        <authorList>
            <person name="Lugli G.A."/>
            <person name="Milani C."/>
            <person name="Duranti S."/>
            <person name="Mangifesta M."/>
        </authorList>
    </citation>
    <scope>NUCLEOTIDE SEQUENCE [LARGE SCALE GENOMIC DNA]</scope>
    <source>
        <strain evidence="6 7">77</strain>
    </source>
</reference>
<feature type="transmembrane region" description="Helical" evidence="5">
    <location>
        <begin position="145"/>
        <end position="164"/>
    </location>
</feature>
<evidence type="ECO:0000256" key="5">
    <source>
        <dbReference type="SAM" id="Phobius"/>
    </source>
</evidence>
<organism evidence="6 7">
    <name type="scientific">Bifidobacterium parmae</name>
    <dbReference type="NCBI Taxonomy" id="361854"/>
    <lineage>
        <taxon>Bacteria</taxon>
        <taxon>Bacillati</taxon>
        <taxon>Actinomycetota</taxon>
        <taxon>Actinomycetes</taxon>
        <taxon>Bifidobacteriales</taxon>
        <taxon>Bifidobacteriaceae</taxon>
        <taxon>Bifidobacterium</taxon>
    </lineage>
</organism>
<dbReference type="EMBL" id="NMWT01000020">
    <property type="protein sequence ID" value="PLS27705.1"/>
    <property type="molecule type" value="Genomic_DNA"/>
</dbReference>
<evidence type="ECO:0000256" key="3">
    <source>
        <dbReference type="ARBA" id="ARBA00022989"/>
    </source>
</evidence>
<dbReference type="CDD" id="cd13128">
    <property type="entry name" value="MATE_Wzx_like"/>
    <property type="match status" value="1"/>
</dbReference>
<dbReference type="PANTHER" id="PTHR43424">
    <property type="entry name" value="LOCUS PUTATIVE PROTEIN 1-RELATED"/>
    <property type="match status" value="1"/>
</dbReference>
<feature type="transmembrane region" description="Helical" evidence="5">
    <location>
        <begin position="86"/>
        <end position="104"/>
    </location>
</feature>
<keyword evidence="4 5" id="KW-0472">Membrane</keyword>
<accession>A0A2N5J0G8</accession>
<sequence>MKIHSVKFNAVMNAILTTSTFIFPLITVPYVSRVLSVEANGEVAFAQYVVQLIMYVTVLGIPTYGVRECAAVRDDSQKLAKLVKELLVILGVATTICYVLYVIAVFTVPQMSGNKALFMIFSINIVLGSLGVEWFYQAIEQYSYITIRNILFKAMSVIGMFIFVRQSNDVIQYAILLVFAVAASNMVNIARLVRILDLTHVKTGKLQIKKHVKPVMVFFIANFARNLYQNSDVVLLGFFTGNYQVGIYQLVTKIKSVLFGGVNSVGNVMMPRLSYYLKGGNKSGYYDLLKKNINFLFFISAGLEAYILLFAEDIVRIVAGEAFLSAANPLRLIGLVVVLACFNVITGVQMLTTMGREKQMALATVVGAVASVVVNVSLDGALGALGAAIAAVCADGVIMILQLYFAFSVVKKVFSLKNFIKIVVSSVVATMLSFALIEFTALNWILSFIVGSMLFGFVYLLCTICSGEESVRYLCKVVLRKLRK</sequence>
<keyword evidence="7" id="KW-1185">Reference proteome</keyword>
<feature type="transmembrane region" description="Helical" evidence="5">
    <location>
        <begin position="170"/>
        <end position="190"/>
    </location>
</feature>
<keyword evidence="2 5" id="KW-0812">Transmembrane</keyword>
<name>A0A2N5J0G8_9BIFI</name>
<feature type="transmembrane region" description="Helical" evidence="5">
    <location>
        <begin position="443"/>
        <end position="462"/>
    </location>
</feature>